<dbReference type="AlphaFoldDB" id="A0A1D3DMD1"/>
<name>A0A1D3DMD1_9ACTN</name>
<dbReference type="Gene3D" id="1.25.40.10">
    <property type="entry name" value="Tetratricopeptide repeat domain"/>
    <property type="match status" value="1"/>
</dbReference>
<reference evidence="4 5" key="1">
    <citation type="journal article" date="2013" name="Genome Announc.">
        <title>Genome Sequence of Streptomyces violaceusniger Strain SPC6, a Halotolerant Streptomycete That Exhibits Rapid Growth and Development.</title>
        <authorList>
            <person name="Chen X."/>
            <person name="Zhang B."/>
            <person name="Zhang W."/>
            <person name="Wu X."/>
            <person name="Zhang M."/>
            <person name="Chen T."/>
            <person name="Liu G."/>
            <person name="Dyson P."/>
        </authorList>
    </citation>
    <scope>NUCLEOTIDE SEQUENCE [LARGE SCALE GENOMIC DNA]</scope>
    <source>
        <strain evidence="4 5">SPC6</strain>
    </source>
</reference>
<evidence type="ECO:0000256" key="2">
    <source>
        <dbReference type="ARBA" id="ARBA00022840"/>
    </source>
</evidence>
<dbReference type="PANTHER" id="PTHR16305:SF35">
    <property type="entry name" value="TRANSCRIPTIONAL ACTIVATOR DOMAIN"/>
    <property type="match status" value="1"/>
</dbReference>
<keyword evidence="1" id="KW-0547">Nucleotide-binding</keyword>
<feature type="domain" description="Orc1-like AAA ATPase" evidence="3">
    <location>
        <begin position="14"/>
        <end position="184"/>
    </location>
</feature>
<dbReference type="RefSeq" id="WP_023590973.1">
    <property type="nucleotide sequence ID" value="NZ_ASHX02000001.1"/>
</dbReference>
<dbReference type="Pfam" id="PF13191">
    <property type="entry name" value="AAA_16"/>
    <property type="match status" value="1"/>
</dbReference>
<evidence type="ECO:0000259" key="3">
    <source>
        <dbReference type="Pfam" id="PF13191"/>
    </source>
</evidence>
<dbReference type="eggNOG" id="COG2909">
    <property type="taxonomic scope" value="Bacteria"/>
</dbReference>
<dbReference type="GO" id="GO:0005737">
    <property type="term" value="C:cytoplasm"/>
    <property type="evidence" value="ECO:0007669"/>
    <property type="project" value="TreeGrafter"/>
</dbReference>
<protein>
    <recommendedName>
        <fullName evidence="3">Orc1-like AAA ATPase domain-containing protein</fullName>
    </recommendedName>
</protein>
<dbReference type="GO" id="GO:0004016">
    <property type="term" value="F:adenylate cyclase activity"/>
    <property type="evidence" value="ECO:0007669"/>
    <property type="project" value="TreeGrafter"/>
</dbReference>
<proteinExistence type="predicted"/>
<evidence type="ECO:0000313" key="4">
    <source>
        <dbReference type="EMBL" id="OEJ93470.1"/>
    </source>
</evidence>
<dbReference type="SUPFAM" id="SSF52540">
    <property type="entry name" value="P-loop containing nucleoside triphosphate hydrolases"/>
    <property type="match status" value="1"/>
</dbReference>
<evidence type="ECO:0000313" key="5">
    <source>
        <dbReference type="Proteomes" id="UP000095329"/>
    </source>
</evidence>
<accession>A0A1D3DMD1</accession>
<dbReference type="OrthoDB" id="5476461at2"/>
<dbReference type="InterPro" id="IPR027417">
    <property type="entry name" value="P-loop_NTPase"/>
</dbReference>
<sequence length="886" mass="93712">MLPSRAEHRLSAPLLERERELAVAAHAVDALTGQNATGGLLVFRGEAGIGKTSLLAEIGRRAAGRCSVLSGKGGETLTSVPFHVLRQLLVPALLPLSEERLRQLFGDRFELTAPALGLAAPSSPLADPQGVRDGLDRVVTSLAEQRRDQPLVVLVDDAHWADAESLHWLAEFAGRLPGLPLLIVLAHRADASAERGEPAATLLRRVAAQARLTTTLHALTEDATADLARAALGDRTDDPFCHEVWAVTGGNPYETVELLATVRDRSLEPVARSAGRLRDLGASARGSGLVARLHALGTAATRFAWAAAVLGTEIPLRLAATLAGMPADEAADCAARLREARIVTGSDPLEFAHPLVATAVYRSIPAATRTAMHGQAAWAVTREGLGAAAASRHLLEVHPDDDPDLVEQLREAAREHLAVGAPDAARRCLERALQEPPPPEAYAEVLYELGCAALLTSPAATVAHLRSALGLPGLDPALRADATWRLGQALAHSNQLAEASATVAAEAARTPPGRARTRLEAAHFMYESFRAAEDDPHGRSRRLAALADGLPGTDDAERALLSLRAFDAMLRGEDAAHVLALCGRALLDGRPAPGVSWTDTEWGFETPAMIGIAYAFTDRPGRARALFEEAVRAYEISGWSGAHLAFAHTLLGLAHRRAGDLPRAESFLREGLRLADRAGRGLAVQWDAVCLLVDTLLARGRTGEARELADAYAFGPPWPSAMVLPDGPCVRGRLLLAEGRTREAAEELEAAGHALEARGRHNGVWAPWACDLARALAADDPDRAAAHADLARAHAERFGTGTALGEALRCAALFAAPDEARALLADAVRHLEASPSAYERALARRDLGVALGSRDELARAADLAAACGADALAALTRRALSDLPAR</sequence>
<dbReference type="Proteomes" id="UP000095329">
    <property type="component" value="Unassembled WGS sequence"/>
</dbReference>
<dbReference type="InterPro" id="IPR041664">
    <property type="entry name" value="AAA_16"/>
</dbReference>
<keyword evidence="2" id="KW-0067">ATP-binding</keyword>
<dbReference type="GO" id="GO:0005524">
    <property type="term" value="F:ATP binding"/>
    <property type="evidence" value="ECO:0007669"/>
    <property type="project" value="UniProtKB-KW"/>
</dbReference>
<dbReference type="InterPro" id="IPR011990">
    <property type="entry name" value="TPR-like_helical_dom_sf"/>
</dbReference>
<dbReference type="EMBL" id="ASHX02000001">
    <property type="protein sequence ID" value="OEJ93470.1"/>
    <property type="molecule type" value="Genomic_DNA"/>
</dbReference>
<keyword evidence="5" id="KW-1185">Reference proteome</keyword>
<dbReference type="SUPFAM" id="SSF48452">
    <property type="entry name" value="TPR-like"/>
    <property type="match status" value="2"/>
</dbReference>
<evidence type="ECO:0000256" key="1">
    <source>
        <dbReference type="ARBA" id="ARBA00022741"/>
    </source>
</evidence>
<organism evidence="4 5">
    <name type="scientific">Streptomyces thermolilacinus SPC6</name>
    <dbReference type="NCBI Taxonomy" id="1306406"/>
    <lineage>
        <taxon>Bacteria</taxon>
        <taxon>Bacillati</taxon>
        <taxon>Actinomycetota</taxon>
        <taxon>Actinomycetes</taxon>
        <taxon>Kitasatosporales</taxon>
        <taxon>Streptomycetaceae</taxon>
        <taxon>Streptomyces</taxon>
    </lineage>
</organism>
<gene>
    <name evidence="4" type="ORF">J116_002315</name>
</gene>
<comment type="caution">
    <text evidence="4">The sequence shown here is derived from an EMBL/GenBank/DDBJ whole genome shotgun (WGS) entry which is preliminary data.</text>
</comment>
<dbReference type="STRING" id="1306406.J116_002315"/>
<dbReference type="PANTHER" id="PTHR16305">
    <property type="entry name" value="TESTICULAR SOLUBLE ADENYLYL CYCLASE"/>
    <property type="match status" value="1"/>
</dbReference>